<proteinExistence type="predicted"/>
<keyword evidence="5" id="KW-0472">Membrane</keyword>
<dbReference type="InterPro" id="IPR027417">
    <property type="entry name" value="P-loop_NTPase"/>
</dbReference>
<dbReference type="Gene3D" id="3.40.50.300">
    <property type="entry name" value="P-loop containing nucleotide triphosphate hydrolases"/>
    <property type="match status" value="1"/>
</dbReference>
<dbReference type="GO" id="GO:0033644">
    <property type="term" value="C:host cell membrane"/>
    <property type="evidence" value="ECO:0007669"/>
    <property type="project" value="UniProtKB-SubCell"/>
</dbReference>
<name>A0A8S5Q6W0_9VIRU</name>
<organism evidence="8">
    <name type="scientific">Inoviridae sp. ctsTh7</name>
    <dbReference type="NCBI Taxonomy" id="2825785"/>
    <lineage>
        <taxon>Viruses</taxon>
        <taxon>Monodnaviria</taxon>
        <taxon>Loebvirae</taxon>
        <taxon>Hofneiviricota</taxon>
        <taxon>Faserviricetes</taxon>
        <taxon>Tubulavirales</taxon>
        <taxon>Inoviridae</taxon>
    </lineage>
</organism>
<feature type="compositionally biased region" description="Basic and acidic residues" evidence="6">
    <location>
        <begin position="221"/>
        <end position="231"/>
    </location>
</feature>
<keyword evidence="4" id="KW-1133">Transmembrane helix</keyword>
<sequence>MLSLFTGTPGSGKSYHATERIDRCLKQGINVICTYPIKTNYKHRGLFVYVPYYELTPEFLINFCMQHHDLKCNPEKCQTFIVIDEAHLLFNTRGFDMKERQKWCEFLALHRHYWYDIMLLTQNDRAIDRQVRGLVEFNYKHRKLTSYGLKGFLLVAVLHKKYVAVRYWYVLNEKCDAYFFNTKKKIFKLYDTMAIISPQKKNNDGTSSVADLFPSPAEWNAQRKKEGEQGA</sequence>
<evidence type="ECO:0000313" key="8">
    <source>
        <dbReference type="EMBL" id="DAE14531.1"/>
    </source>
</evidence>
<evidence type="ECO:0000256" key="3">
    <source>
        <dbReference type="ARBA" id="ARBA00022870"/>
    </source>
</evidence>
<evidence type="ECO:0000256" key="1">
    <source>
        <dbReference type="ARBA" id="ARBA00004379"/>
    </source>
</evidence>
<evidence type="ECO:0000256" key="4">
    <source>
        <dbReference type="ARBA" id="ARBA00022989"/>
    </source>
</evidence>
<protein>
    <submittedName>
        <fullName evidence="8">Zonular occludens toxin</fullName>
    </submittedName>
</protein>
<dbReference type="EMBL" id="BK015585">
    <property type="protein sequence ID" value="DAE14531.1"/>
    <property type="molecule type" value="Genomic_DNA"/>
</dbReference>
<evidence type="ECO:0000256" key="6">
    <source>
        <dbReference type="SAM" id="MobiDB-lite"/>
    </source>
</evidence>
<dbReference type="SUPFAM" id="SSF52540">
    <property type="entry name" value="P-loop containing nucleoside triphosphate hydrolases"/>
    <property type="match status" value="1"/>
</dbReference>
<evidence type="ECO:0000256" key="5">
    <source>
        <dbReference type="ARBA" id="ARBA00023136"/>
    </source>
</evidence>
<reference evidence="8" key="1">
    <citation type="journal article" date="2021" name="Proc. Natl. Acad. Sci. U.S.A.">
        <title>A Catalog of Tens of Thousands of Viruses from Human Metagenomes Reveals Hidden Associations with Chronic Diseases.</title>
        <authorList>
            <person name="Tisza M.J."/>
            <person name="Buck C.B."/>
        </authorList>
    </citation>
    <scope>NUCLEOTIDE SEQUENCE</scope>
    <source>
        <strain evidence="8">CtsTh7</strain>
    </source>
</reference>
<evidence type="ECO:0000256" key="2">
    <source>
        <dbReference type="ARBA" id="ARBA00022692"/>
    </source>
</evidence>
<evidence type="ECO:0000259" key="7">
    <source>
        <dbReference type="Pfam" id="PF05707"/>
    </source>
</evidence>
<accession>A0A8S5Q6W0</accession>
<dbReference type="InterPro" id="IPR008900">
    <property type="entry name" value="Zot_N"/>
</dbReference>
<dbReference type="Pfam" id="PF05707">
    <property type="entry name" value="Zot"/>
    <property type="match status" value="1"/>
</dbReference>
<keyword evidence="2" id="KW-0812">Transmembrane</keyword>
<comment type="subcellular location">
    <subcellularLocation>
        <location evidence="1">Host membrane</location>
        <topology evidence="1">Single-pass membrane protein</topology>
    </subcellularLocation>
</comment>
<feature type="region of interest" description="Disordered" evidence="6">
    <location>
        <begin position="201"/>
        <end position="231"/>
    </location>
</feature>
<keyword evidence="3" id="KW-1043">Host membrane</keyword>
<feature type="domain" description="Zona occludens toxin N-terminal" evidence="7">
    <location>
        <begin position="1"/>
        <end position="192"/>
    </location>
</feature>